<evidence type="ECO:0000256" key="13">
    <source>
        <dbReference type="ARBA" id="ARBA00022967"/>
    </source>
</evidence>
<dbReference type="GO" id="GO:0005886">
    <property type="term" value="C:plasma membrane"/>
    <property type="evidence" value="ECO:0007669"/>
    <property type="project" value="UniProtKB-SubCell"/>
</dbReference>
<keyword evidence="8" id="KW-0677">Repeat</keyword>
<dbReference type="PRINTS" id="PR00941">
    <property type="entry name" value="CDATPASE"/>
</dbReference>
<dbReference type="NCBIfam" id="TIGR00003">
    <property type="entry name" value="copper ion binding protein"/>
    <property type="match status" value="1"/>
</dbReference>
<dbReference type="Proteomes" id="UP000295304">
    <property type="component" value="Unassembled WGS sequence"/>
</dbReference>
<dbReference type="CDD" id="cd02094">
    <property type="entry name" value="P-type_ATPase_Cu-like"/>
    <property type="match status" value="1"/>
</dbReference>
<dbReference type="Pfam" id="PF00702">
    <property type="entry name" value="Hydrolase"/>
    <property type="match status" value="1"/>
</dbReference>
<evidence type="ECO:0000256" key="16">
    <source>
        <dbReference type="ARBA" id="ARBA00023065"/>
    </source>
</evidence>
<dbReference type="SFLD" id="SFLDF00027">
    <property type="entry name" value="p-type_atpase"/>
    <property type="match status" value="1"/>
</dbReference>
<evidence type="ECO:0000313" key="22">
    <source>
        <dbReference type="Proteomes" id="UP000295304"/>
    </source>
</evidence>
<dbReference type="Gene3D" id="3.40.50.1000">
    <property type="entry name" value="HAD superfamily/HAD-like"/>
    <property type="match status" value="1"/>
</dbReference>
<dbReference type="PROSITE" id="PS50846">
    <property type="entry name" value="HMA_2"/>
    <property type="match status" value="2"/>
</dbReference>
<dbReference type="FunFam" id="3.30.70.100:FF:000005">
    <property type="entry name" value="Copper-exporting P-type ATPase A"/>
    <property type="match status" value="2"/>
</dbReference>
<dbReference type="InterPro" id="IPR017969">
    <property type="entry name" value="Heavy-metal-associated_CS"/>
</dbReference>
<comment type="caution">
    <text evidence="21">The sequence shown here is derived from an EMBL/GenBank/DDBJ whole genome shotgun (WGS) entry which is preliminary data.</text>
</comment>
<dbReference type="InterPro" id="IPR044492">
    <property type="entry name" value="P_typ_ATPase_HD_dom"/>
</dbReference>
<dbReference type="PROSITE" id="PS00154">
    <property type="entry name" value="ATPASE_E1_E2"/>
    <property type="match status" value="1"/>
</dbReference>
<dbReference type="InterPro" id="IPR023299">
    <property type="entry name" value="ATPase_P-typ_cyto_dom_N"/>
</dbReference>
<evidence type="ECO:0000256" key="11">
    <source>
        <dbReference type="ARBA" id="ARBA00022840"/>
    </source>
</evidence>
<evidence type="ECO:0000256" key="12">
    <source>
        <dbReference type="ARBA" id="ARBA00022842"/>
    </source>
</evidence>
<dbReference type="InterPro" id="IPR023214">
    <property type="entry name" value="HAD_sf"/>
</dbReference>
<keyword evidence="16" id="KW-0406">Ion transport</keyword>
<dbReference type="NCBIfam" id="TIGR01494">
    <property type="entry name" value="ATPase_P-type"/>
    <property type="match status" value="1"/>
</dbReference>
<feature type="transmembrane region" description="Helical" evidence="18">
    <location>
        <begin position="230"/>
        <end position="248"/>
    </location>
</feature>
<keyword evidence="6 18" id="KW-0812">Transmembrane</keyword>
<accession>A0A4R3JFC3</accession>
<dbReference type="PROSITE" id="PS01229">
    <property type="entry name" value="COF_2"/>
    <property type="match status" value="1"/>
</dbReference>
<evidence type="ECO:0000313" key="21">
    <source>
        <dbReference type="EMBL" id="TCS64185.1"/>
    </source>
</evidence>
<dbReference type="SUPFAM" id="SSF55008">
    <property type="entry name" value="HMA, heavy metal-associated domain"/>
    <property type="match status" value="2"/>
</dbReference>
<dbReference type="AlphaFoldDB" id="A0A4R3JFC3"/>
<dbReference type="SUPFAM" id="SSF56784">
    <property type="entry name" value="HAD-like"/>
    <property type="match status" value="1"/>
</dbReference>
<evidence type="ECO:0000256" key="15">
    <source>
        <dbReference type="ARBA" id="ARBA00023008"/>
    </source>
</evidence>
<keyword evidence="12" id="KW-0460">Magnesium</keyword>
<keyword evidence="17 18" id="KW-0472">Membrane</keyword>
<dbReference type="Gene3D" id="3.30.70.100">
    <property type="match status" value="2"/>
</dbReference>
<comment type="subcellular location">
    <subcellularLocation>
        <location evidence="1">Cell membrane</location>
        <topology evidence="1">Multi-pass membrane protein</topology>
    </subcellularLocation>
</comment>
<dbReference type="NCBIfam" id="TIGR01511">
    <property type="entry name" value="ATPase-IB1_Cu"/>
    <property type="match status" value="1"/>
</dbReference>
<feature type="transmembrane region" description="Helical" evidence="18">
    <location>
        <begin position="473"/>
        <end position="493"/>
    </location>
</feature>
<feature type="transmembrane region" description="Helical" evidence="18">
    <location>
        <begin position="789"/>
        <end position="808"/>
    </location>
</feature>
<gene>
    <name evidence="21" type="ORF">EDD55_102227</name>
</gene>
<evidence type="ECO:0000256" key="5">
    <source>
        <dbReference type="ARBA" id="ARBA00022475"/>
    </source>
</evidence>
<feature type="transmembrane region" description="Helical" evidence="18">
    <location>
        <begin position="445"/>
        <end position="467"/>
    </location>
</feature>
<keyword evidence="14 18" id="KW-1133">Transmembrane helix</keyword>
<dbReference type="SFLD" id="SFLDS00003">
    <property type="entry name" value="Haloacid_Dehalogenase"/>
    <property type="match status" value="1"/>
</dbReference>
<dbReference type="EMBL" id="SLZW01000002">
    <property type="protein sequence ID" value="TCS64185.1"/>
    <property type="molecule type" value="Genomic_DNA"/>
</dbReference>
<dbReference type="GO" id="GO:0043682">
    <property type="term" value="F:P-type divalent copper transporter activity"/>
    <property type="evidence" value="ECO:0007669"/>
    <property type="project" value="TreeGrafter"/>
</dbReference>
<evidence type="ECO:0000256" key="6">
    <source>
        <dbReference type="ARBA" id="ARBA00022692"/>
    </source>
</evidence>
<protein>
    <recommendedName>
        <fullName evidence="3">P-type Cu(+) transporter</fullName>
        <ecNumber evidence="3">7.2.2.8</ecNumber>
    </recommendedName>
</protein>
<dbReference type="EC" id="7.2.2.8" evidence="3"/>
<dbReference type="GO" id="GO:0140581">
    <property type="term" value="F:P-type monovalent copper transporter activity"/>
    <property type="evidence" value="ECO:0007669"/>
    <property type="project" value="UniProtKB-EC"/>
</dbReference>
<dbReference type="NCBIfam" id="TIGR01525">
    <property type="entry name" value="ATPase-IB_hvy"/>
    <property type="match status" value="1"/>
</dbReference>
<dbReference type="GO" id="GO:0005507">
    <property type="term" value="F:copper ion binding"/>
    <property type="evidence" value="ECO:0007669"/>
    <property type="project" value="InterPro"/>
</dbReference>
<evidence type="ECO:0000256" key="19">
    <source>
        <dbReference type="SAM" id="MobiDB-lite"/>
    </source>
</evidence>
<dbReference type="Gene3D" id="2.70.150.10">
    <property type="entry name" value="Calcium-transporting ATPase, cytoplasmic transduction domain A"/>
    <property type="match status" value="1"/>
</dbReference>
<dbReference type="Pfam" id="PF00122">
    <property type="entry name" value="E1-E2_ATPase"/>
    <property type="match status" value="1"/>
</dbReference>
<feature type="region of interest" description="Disordered" evidence="19">
    <location>
        <begin position="1"/>
        <end position="30"/>
    </location>
</feature>
<dbReference type="InterPro" id="IPR036163">
    <property type="entry name" value="HMA_dom_sf"/>
</dbReference>
<dbReference type="InterPro" id="IPR027256">
    <property type="entry name" value="P-typ_ATPase_IB"/>
</dbReference>
<dbReference type="InterPro" id="IPR036412">
    <property type="entry name" value="HAD-like_sf"/>
</dbReference>
<keyword evidence="10" id="KW-0187">Copper transport</keyword>
<dbReference type="Pfam" id="PF00403">
    <property type="entry name" value="HMA"/>
    <property type="match status" value="2"/>
</dbReference>
<dbReference type="PRINTS" id="PR00119">
    <property type="entry name" value="CATATPASE"/>
</dbReference>
<evidence type="ECO:0000256" key="3">
    <source>
        <dbReference type="ARBA" id="ARBA00012517"/>
    </source>
</evidence>
<keyword evidence="15" id="KW-0186">Copper</keyword>
<dbReference type="SFLD" id="SFLDG00002">
    <property type="entry name" value="C1.7:_P-type_atpase_like"/>
    <property type="match status" value="1"/>
</dbReference>
<dbReference type="InterPro" id="IPR059000">
    <property type="entry name" value="ATPase_P-type_domA"/>
</dbReference>
<dbReference type="GO" id="GO:0055070">
    <property type="term" value="P:copper ion homeostasis"/>
    <property type="evidence" value="ECO:0007669"/>
    <property type="project" value="TreeGrafter"/>
</dbReference>
<dbReference type="RefSeq" id="WP_276157059.1">
    <property type="nucleotide sequence ID" value="NZ_CP119676.1"/>
</dbReference>
<dbReference type="GO" id="GO:0016887">
    <property type="term" value="F:ATP hydrolysis activity"/>
    <property type="evidence" value="ECO:0007669"/>
    <property type="project" value="InterPro"/>
</dbReference>
<reference evidence="21 22" key="1">
    <citation type="submission" date="2019-03" db="EMBL/GenBank/DDBJ databases">
        <title>Genomic Encyclopedia of Type Strains, Phase IV (KMG-IV): sequencing the most valuable type-strain genomes for metagenomic binning, comparative biology and taxonomic classification.</title>
        <authorList>
            <person name="Goeker M."/>
        </authorList>
    </citation>
    <scope>NUCLEOTIDE SEQUENCE [LARGE SCALE GENOMIC DNA]</scope>
    <source>
        <strain evidence="21 22">DSM 101688</strain>
    </source>
</reference>
<dbReference type="CDD" id="cd00371">
    <property type="entry name" value="HMA"/>
    <property type="match status" value="2"/>
</dbReference>
<dbReference type="InterPro" id="IPR001757">
    <property type="entry name" value="P_typ_ATPase"/>
</dbReference>
<evidence type="ECO:0000256" key="4">
    <source>
        <dbReference type="ARBA" id="ARBA00022448"/>
    </source>
</evidence>
<dbReference type="PANTHER" id="PTHR43520:SF8">
    <property type="entry name" value="P-TYPE CU(+) TRANSPORTER"/>
    <property type="match status" value="1"/>
</dbReference>
<evidence type="ECO:0000256" key="10">
    <source>
        <dbReference type="ARBA" id="ARBA00022796"/>
    </source>
</evidence>
<evidence type="ECO:0000256" key="14">
    <source>
        <dbReference type="ARBA" id="ARBA00022989"/>
    </source>
</evidence>
<dbReference type="InterPro" id="IPR018303">
    <property type="entry name" value="ATPase_P-typ_P_site"/>
</dbReference>
<name>A0A4R3JFC3_9PROT</name>
<keyword evidence="7 18" id="KW-0479">Metal-binding</keyword>
<feature type="transmembrane region" description="Helical" evidence="18">
    <location>
        <begin position="288"/>
        <end position="306"/>
    </location>
</feature>
<evidence type="ECO:0000256" key="18">
    <source>
        <dbReference type="RuleBase" id="RU362081"/>
    </source>
</evidence>
<evidence type="ECO:0000256" key="8">
    <source>
        <dbReference type="ARBA" id="ARBA00022737"/>
    </source>
</evidence>
<dbReference type="InterPro" id="IPR023298">
    <property type="entry name" value="ATPase_P-typ_TM_dom_sf"/>
</dbReference>
<feature type="domain" description="HMA" evidence="20">
    <location>
        <begin position="109"/>
        <end position="175"/>
    </location>
</feature>
<dbReference type="FunFam" id="2.70.150.10:FF:000020">
    <property type="entry name" value="Copper-exporting P-type ATPase A"/>
    <property type="match status" value="1"/>
</dbReference>
<dbReference type="Gene3D" id="3.40.1110.10">
    <property type="entry name" value="Calcium-transporting ATPase, cytoplasmic domain N"/>
    <property type="match status" value="1"/>
</dbReference>
<evidence type="ECO:0000256" key="17">
    <source>
        <dbReference type="ARBA" id="ARBA00023136"/>
    </source>
</evidence>
<evidence type="ECO:0000256" key="9">
    <source>
        <dbReference type="ARBA" id="ARBA00022741"/>
    </source>
</evidence>
<sequence length="838" mass="87401">MSHSQATTEKTQATTEKMKKQNQTENDRREGALYVNPVAEDRIVMPIRGMTCASCSARIETVLGKMDGVGVANVNLASEQADISFDSEKVSRADLAAAIVKAGYSVPARKVELSISGMTCASCSNRIEKVLNALEGVDSAVVNLSTERATMEVAPGGPRVVDLIGAVVKAGYGAKVVEDNEARFAEEDAEAAARARRDLYVLSASALLSLPLVVPMFGHLAGVDFALPPLAQFLLATIVQFGAGARFYRPAWAAVRAFTGNMDVLVVMGTMAAWGLSVWYVFTKPDGGAGHLYFEASAAVITLILFGKYLEARAKRGTTGAIRALMRLRPDTARLIGADGVEVEVPASQVTSGDIVVIRPGERVAVDGVIIQGMSSFDESLLTGESVPVSRNVGETVTGGAINGDGLVKVRATTVGADSSLSKIIKLIQNAQASKAPVQHLVDRISAIFVPAVIVIAMGTFAGWTYGGIGIEGAIINAVAVLVIACPCALGLATPTAIMVGTGTAARHGILIKDAESLEIAHHVDTVVFDKTGTLTMGRPTISDVVSVDGDAENVLRIAASAQQGSEHPLAKAILARAKDDNLTLSAPEDFKALGGRGLQARVDGRALIIGNRRLMKDNALDPGAQEAQAAALENKGNTVMWVAELGDNPRILGIIAAGDAIKDDAAHAIDRLKKRGVKSVMLTGDNARAAKVVGDALEIDRVLAEVLPEDKAREIVRLKDGGATVAMVGDGVNDAPALAAADVGIAMGGGTDVAMHAAGVTLMRSRPALIADALDISGATYKKIRQNLFWAFIYNVIALPLAASGLLNPVVAGAAMAMSSVSVVSSSLMLKRWKAKL</sequence>
<feature type="domain" description="HMA" evidence="20">
    <location>
        <begin position="41"/>
        <end position="107"/>
    </location>
</feature>
<dbReference type="SUPFAM" id="SSF81665">
    <property type="entry name" value="Calcium ATPase, transmembrane domain M"/>
    <property type="match status" value="1"/>
</dbReference>
<dbReference type="SUPFAM" id="SSF81653">
    <property type="entry name" value="Calcium ATPase, transduction domain A"/>
    <property type="match status" value="1"/>
</dbReference>
<evidence type="ECO:0000256" key="2">
    <source>
        <dbReference type="ARBA" id="ARBA00006024"/>
    </source>
</evidence>
<proteinExistence type="inferred from homology"/>
<feature type="transmembrane region" description="Helical" evidence="18">
    <location>
        <begin position="814"/>
        <end position="831"/>
    </location>
</feature>
<keyword evidence="13" id="KW-1278">Translocase</keyword>
<feature type="compositionally biased region" description="Low complexity" evidence="19">
    <location>
        <begin position="1"/>
        <end position="15"/>
    </location>
</feature>
<dbReference type="InterPro" id="IPR006121">
    <property type="entry name" value="HMA_dom"/>
</dbReference>
<dbReference type="PANTHER" id="PTHR43520">
    <property type="entry name" value="ATP7, ISOFORM B"/>
    <property type="match status" value="1"/>
</dbReference>
<keyword evidence="5 18" id="KW-1003">Cell membrane</keyword>
<evidence type="ECO:0000256" key="7">
    <source>
        <dbReference type="ARBA" id="ARBA00022723"/>
    </source>
</evidence>
<feature type="transmembrane region" description="Helical" evidence="18">
    <location>
        <begin position="260"/>
        <end position="282"/>
    </location>
</feature>
<dbReference type="GO" id="GO:0060003">
    <property type="term" value="P:copper ion export"/>
    <property type="evidence" value="ECO:0007669"/>
    <property type="project" value="UniProtKB-ARBA"/>
</dbReference>
<dbReference type="GO" id="GO:0005524">
    <property type="term" value="F:ATP binding"/>
    <property type="evidence" value="ECO:0007669"/>
    <property type="project" value="UniProtKB-UniRule"/>
</dbReference>
<dbReference type="PROSITE" id="PS01047">
    <property type="entry name" value="HMA_1"/>
    <property type="match status" value="2"/>
</dbReference>
<keyword evidence="22" id="KW-1185">Reference proteome</keyword>
<keyword evidence="11 18" id="KW-0067">ATP-binding</keyword>
<comment type="similarity">
    <text evidence="2 18">Belongs to the cation transport ATPase (P-type) (TC 3.A.3) family. Type IB subfamily.</text>
</comment>
<dbReference type="InterPro" id="IPR008250">
    <property type="entry name" value="ATPase_P-typ_transduc_dom_A_sf"/>
</dbReference>
<dbReference type="InterPro" id="IPR006122">
    <property type="entry name" value="HMA_Cu_ion-bd"/>
</dbReference>
<evidence type="ECO:0000259" key="20">
    <source>
        <dbReference type="PROSITE" id="PS50846"/>
    </source>
</evidence>
<evidence type="ECO:0000256" key="1">
    <source>
        <dbReference type="ARBA" id="ARBA00004651"/>
    </source>
</evidence>
<keyword evidence="9 18" id="KW-0547">Nucleotide-binding</keyword>
<keyword evidence="4" id="KW-0813">Transport</keyword>
<organism evidence="21 22">
    <name type="scientific">Varunaivibrio sulfuroxidans</name>
    <dbReference type="NCBI Taxonomy" id="1773489"/>
    <lineage>
        <taxon>Bacteria</taxon>
        <taxon>Pseudomonadati</taxon>
        <taxon>Pseudomonadota</taxon>
        <taxon>Alphaproteobacteria</taxon>
        <taxon>Rhodospirillales</taxon>
        <taxon>Magnetovibrionaceae</taxon>
        <taxon>Varunaivibrio</taxon>
    </lineage>
</organism>
<feature type="transmembrane region" description="Helical" evidence="18">
    <location>
        <begin position="199"/>
        <end position="218"/>
    </location>
</feature>